<evidence type="ECO:0000256" key="4">
    <source>
        <dbReference type="ARBA" id="ARBA00023163"/>
    </source>
</evidence>
<accession>A0ABT1EKG9</accession>
<dbReference type="Gene3D" id="1.25.40.10">
    <property type="entry name" value="Tetratricopeptide repeat domain"/>
    <property type="match status" value="1"/>
</dbReference>
<dbReference type="SMART" id="SM01043">
    <property type="entry name" value="BTAD"/>
    <property type="match status" value="1"/>
</dbReference>
<keyword evidence="4" id="KW-0804">Transcription</keyword>
<dbReference type="InterPro" id="IPR005158">
    <property type="entry name" value="BTAD"/>
</dbReference>
<evidence type="ECO:0000259" key="6">
    <source>
        <dbReference type="SMART" id="SM01043"/>
    </source>
</evidence>
<dbReference type="InterPro" id="IPR051677">
    <property type="entry name" value="AfsR-DnrI-RedD_regulator"/>
</dbReference>
<dbReference type="Proteomes" id="UP001523565">
    <property type="component" value="Unassembled WGS sequence"/>
</dbReference>
<keyword evidence="8" id="KW-1185">Reference proteome</keyword>
<dbReference type="Pfam" id="PF00486">
    <property type="entry name" value="Trans_reg_C"/>
    <property type="match status" value="1"/>
</dbReference>
<dbReference type="Pfam" id="PF03704">
    <property type="entry name" value="BTAD"/>
    <property type="match status" value="1"/>
</dbReference>
<evidence type="ECO:0000256" key="1">
    <source>
        <dbReference type="ARBA" id="ARBA00005820"/>
    </source>
</evidence>
<dbReference type="Gene3D" id="1.10.10.10">
    <property type="entry name" value="Winged helix-like DNA-binding domain superfamily/Winged helix DNA-binding domain"/>
    <property type="match status" value="1"/>
</dbReference>
<evidence type="ECO:0000256" key="2">
    <source>
        <dbReference type="ARBA" id="ARBA00023015"/>
    </source>
</evidence>
<dbReference type="InterPro" id="IPR011990">
    <property type="entry name" value="TPR-like_helical_dom_sf"/>
</dbReference>
<proteinExistence type="inferred from homology"/>
<keyword evidence="3" id="KW-0238">DNA-binding</keyword>
<comment type="caution">
    <text evidence="7">The sequence shown here is derived from an EMBL/GenBank/DDBJ whole genome shotgun (WGS) entry which is preliminary data.</text>
</comment>
<comment type="similarity">
    <text evidence="1">Belongs to the AfsR/DnrI/RedD regulatory family.</text>
</comment>
<gene>
    <name evidence="7" type="ORF">NK118_13145</name>
</gene>
<evidence type="ECO:0000259" key="5">
    <source>
        <dbReference type="SMART" id="SM00862"/>
    </source>
</evidence>
<dbReference type="SUPFAM" id="SSF48452">
    <property type="entry name" value="TPR-like"/>
    <property type="match status" value="1"/>
</dbReference>
<evidence type="ECO:0000256" key="3">
    <source>
        <dbReference type="ARBA" id="ARBA00023125"/>
    </source>
</evidence>
<name>A0ABT1EKG9_9FIRM</name>
<sequence>MDTTQCRHEIYVQTFGKFSISGMGEELNQEEVRSDMLIKLLAYILSHRTKVITVQELVEALWQDERSDNPTGALKNLVYRLRTLLKSKWPDLEFIDTGRGSYKWNENIEVSMDASIFEESFKKALKETDSLKRIEYLEEAVSLYKGTLLPKLIEEYWVVAMSTYYHSIYISAVKELAKELDQVGRYDEMEAVCAEALKAESLEETVHFFFIKSLIRQKKYQLAKEQYQKTVTVLYDNLGVTPSEELRDLYKEILKETHEEEADIQSIIGGIAEKEKGAFLCDYGVFKEIYCFERKRSARMGIAVYLILVTLSPKANIKKDSAAYKRIVKEGASALKDVLIRALRGGDVISQYSASQLMIMLPSLQQETANLVIERIMSEYDKTPAGRKVNLQFGLSEMLCTPEGSAV</sequence>
<dbReference type="SMART" id="SM00862">
    <property type="entry name" value="Trans_reg_C"/>
    <property type="match status" value="1"/>
</dbReference>
<reference evidence="7 8" key="1">
    <citation type="journal article" date="2022" name="Genome Biol. Evol.">
        <title>Host diet, physiology and behaviors set the stage for Lachnospiraceae cladogenesis.</title>
        <authorList>
            <person name="Vera-Ponce De Leon A."/>
            <person name="Schneider M."/>
            <person name="Jahnes B.C."/>
            <person name="Sadowski V."/>
            <person name="Camuy-Velez L.A."/>
            <person name="Duan J."/>
            <person name="Sabree Z.L."/>
        </authorList>
    </citation>
    <scope>NUCLEOTIDE SEQUENCE [LARGE SCALE GENOMIC DNA]</scope>
    <source>
        <strain evidence="7 8">PAL227</strain>
    </source>
</reference>
<dbReference type="InterPro" id="IPR001867">
    <property type="entry name" value="OmpR/PhoB-type_DNA-bd"/>
</dbReference>
<organism evidence="7 8">
    <name type="scientific">Ohessyouella blattaphilus</name>
    <dbReference type="NCBI Taxonomy" id="2949333"/>
    <lineage>
        <taxon>Bacteria</taxon>
        <taxon>Bacillati</taxon>
        <taxon>Bacillota</taxon>
        <taxon>Clostridia</taxon>
        <taxon>Lachnospirales</taxon>
        <taxon>Lachnospiraceae</taxon>
        <taxon>Ohessyouella</taxon>
    </lineage>
</organism>
<dbReference type="InterPro" id="IPR016032">
    <property type="entry name" value="Sig_transdc_resp-reg_C-effctor"/>
</dbReference>
<dbReference type="PANTHER" id="PTHR35807">
    <property type="entry name" value="TRANSCRIPTIONAL REGULATOR REDD-RELATED"/>
    <property type="match status" value="1"/>
</dbReference>
<dbReference type="PANTHER" id="PTHR35807:SF1">
    <property type="entry name" value="TRANSCRIPTIONAL REGULATOR REDD"/>
    <property type="match status" value="1"/>
</dbReference>
<dbReference type="InterPro" id="IPR036388">
    <property type="entry name" value="WH-like_DNA-bd_sf"/>
</dbReference>
<feature type="domain" description="Bacterial transcriptional activator" evidence="6">
    <location>
        <begin position="112"/>
        <end position="254"/>
    </location>
</feature>
<keyword evidence="2" id="KW-0805">Transcription regulation</keyword>
<evidence type="ECO:0000313" key="7">
    <source>
        <dbReference type="EMBL" id="MCP1111195.1"/>
    </source>
</evidence>
<protein>
    <submittedName>
        <fullName evidence="7">Winged helix-turn-helix domain-containing protein</fullName>
    </submittedName>
</protein>
<evidence type="ECO:0000313" key="8">
    <source>
        <dbReference type="Proteomes" id="UP001523565"/>
    </source>
</evidence>
<dbReference type="RefSeq" id="WP_262070072.1">
    <property type="nucleotide sequence ID" value="NZ_JAMXOC010000025.1"/>
</dbReference>
<feature type="domain" description="OmpR/PhoB-type" evidence="5">
    <location>
        <begin position="29"/>
        <end position="104"/>
    </location>
</feature>
<dbReference type="EMBL" id="JAMZFV010000025">
    <property type="protein sequence ID" value="MCP1111195.1"/>
    <property type="molecule type" value="Genomic_DNA"/>
</dbReference>
<dbReference type="SUPFAM" id="SSF46894">
    <property type="entry name" value="C-terminal effector domain of the bipartite response regulators"/>
    <property type="match status" value="1"/>
</dbReference>